<protein>
    <submittedName>
        <fullName evidence="1">Uncharacterized protein</fullName>
    </submittedName>
</protein>
<gene>
    <name evidence="1" type="ORF">MM415B06883_0004</name>
</gene>
<sequence>MKKFDRKIYIVLADEVDCALCVFCQYSQSEGWCEESYPVCTHPLEYRLPVYDEELTPGDDCWCFRNELPLDDIADIVGIIKANKFSYWGWQKDKDQIKVYGKV</sequence>
<name>A0A6M3LWM4_9ZZZZ</name>
<dbReference type="EMBL" id="MT143453">
    <property type="protein sequence ID" value="QJA96998.1"/>
    <property type="molecule type" value="Genomic_DNA"/>
</dbReference>
<dbReference type="AlphaFoldDB" id="A0A6M3LWM4"/>
<organism evidence="1">
    <name type="scientific">viral metagenome</name>
    <dbReference type="NCBI Taxonomy" id="1070528"/>
    <lineage>
        <taxon>unclassified sequences</taxon>
        <taxon>metagenomes</taxon>
        <taxon>organismal metagenomes</taxon>
    </lineage>
</organism>
<evidence type="ECO:0000313" key="1">
    <source>
        <dbReference type="EMBL" id="QJA96998.1"/>
    </source>
</evidence>
<reference evidence="1" key="1">
    <citation type="submission" date="2020-03" db="EMBL/GenBank/DDBJ databases">
        <title>The deep terrestrial virosphere.</title>
        <authorList>
            <person name="Holmfeldt K."/>
            <person name="Nilsson E."/>
            <person name="Simone D."/>
            <person name="Lopez-Fernandez M."/>
            <person name="Wu X."/>
            <person name="de Brujin I."/>
            <person name="Lundin D."/>
            <person name="Andersson A."/>
            <person name="Bertilsson S."/>
            <person name="Dopson M."/>
        </authorList>
    </citation>
    <scope>NUCLEOTIDE SEQUENCE</scope>
    <source>
        <strain evidence="1">MM415B06883</strain>
    </source>
</reference>
<accession>A0A6M3LWM4</accession>
<proteinExistence type="predicted"/>